<organism evidence="2 3">
    <name type="scientific">Fictibacillus solisalsi</name>
    <dbReference type="NCBI Taxonomy" id="459525"/>
    <lineage>
        <taxon>Bacteria</taxon>
        <taxon>Bacillati</taxon>
        <taxon>Bacillota</taxon>
        <taxon>Bacilli</taxon>
        <taxon>Bacillales</taxon>
        <taxon>Fictibacillaceae</taxon>
        <taxon>Fictibacillus</taxon>
    </lineage>
</organism>
<keyword evidence="1" id="KW-1133">Transmembrane helix</keyword>
<dbReference type="STRING" id="459525.SAMN04488137_4297"/>
<gene>
    <name evidence="2" type="ORF">SAMN04488137_4297</name>
</gene>
<evidence type="ECO:0000313" key="2">
    <source>
        <dbReference type="EMBL" id="SDN38439.1"/>
    </source>
</evidence>
<proteinExistence type="predicted"/>
<protein>
    <submittedName>
        <fullName evidence="2">Uncharacterized protein</fullName>
    </submittedName>
</protein>
<dbReference type="Proteomes" id="UP000199544">
    <property type="component" value="Unassembled WGS sequence"/>
</dbReference>
<feature type="transmembrane region" description="Helical" evidence="1">
    <location>
        <begin position="6"/>
        <end position="24"/>
    </location>
</feature>
<keyword evidence="3" id="KW-1185">Reference proteome</keyword>
<sequence length="44" mass="5187">MYLHMIRFALIGLFSMTAASLMLFQSLEVFHAFLDIFTGFFHRD</sequence>
<name>A0A1H0AYG7_9BACL</name>
<evidence type="ECO:0000256" key="1">
    <source>
        <dbReference type="SAM" id="Phobius"/>
    </source>
</evidence>
<evidence type="ECO:0000313" key="3">
    <source>
        <dbReference type="Proteomes" id="UP000199544"/>
    </source>
</evidence>
<accession>A0A1H0AYG7</accession>
<keyword evidence="1" id="KW-0812">Transmembrane</keyword>
<reference evidence="3" key="1">
    <citation type="submission" date="2016-10" db="EMBL/GenBank/DDBJ databases">
        <authorList>
            <person name="Varghese N."/>
            <person name="Submissions S."/>
        </authorList>
    </citation>
    <scope>NUCLEOTIDE SEQUENCE [LARGE SCALE GENOMIC DNA]</scope>
    <source>
        <strain evidence="3">CGMCC 1.6854</strain>
    </source>
</reference>
<dbReference type="EMBL" id="FNHW01000003">
    <property type="protein sequence ID" value="SDN38439.1"/>
    <property type="molecule type" value="Genomic_DNA"/>
</dbReference>
<dbReference type="AlphaFoldDB" id="A0A1H0AYG7"/>
<keyword evidence="1" id="KW-0472">Membrane</keyword>